<protein>
    <recommendedName>
        <fullName evidence="3">L-2-amino-thiazoline-4-carboxylic acid hydrolase</fullName>
    </recommendedName>
</protein>
<sequence>MTNIVNVPSLTTDERVNMLRAAIEHRATWMGLMYSEAKAMGYDAEAFTRAAIRKTGRIHGEAIKNQMVDTQDIPYFKTLFLHEGVLKYFEMDVKSLDRDNLVVEFNYCPLISAWKKLGFDDETCELLCDMAMDGDRGIAETMGYTFDLTDTIAKSCKTCKLHFHK</sequence>
<dbReference type="RefSeq" id="WP_209458129.1">
    <property type="nucleotide sequence ID" value="NZ_JAGGKC010000002.1"/>
</dbReference>
<dbReference type="Proteomes" id="UP001519271">
    <property type="component" value="Unassembled WGS sequence"/>
</dbReference>
<gene>
    <name evidence="1" type="ORF">J2Z34_000349</name>
</gene>
<dbReference type="Pfam" id="PF14196">
    <property type="entry name" value="ATC_hydrolase"/>
    <property type="match status" value="1"/>
</dbReference>
<dbReference type="InterPro" id="IPR026002">
    <property type="entry name" value="ATC_hydrolase-like"/>
</dbReference>
<evidence type="ECO:0000313" key="2">
    <source>
        <dbReference type="Proteomes" id="UP001519271"/>
    </source>
</evidence>
<comment type="caution">
    <text evidence="1">The sequence shown here is derived from an EMBL/GenBank/DDBJ whole genome shotgun (WGS) entry which is preliminary data.</text>
</comment>
<evidence type="ECO:0000313" key="1">
    <source>
        <dbReference type="EMBL" id="MBP1917878.1"/>
    </source>
</evidence>
<evidence type="ECO:0008006" key="3">
    <source>
        <dbReference type="Google" id="ProtNLM"/>
    </source>
</evidence>
<organism evidence="1 2">
    <name type="scientific">Youngiibacter multivorans</name>
    <dbReference type="NCBI Taxonomy" id="937251"/>
    <lineage>
        <taxon>Bacteria</taxon>
        <taxon>Bacillati</taxon>
        <taxon>Bacillota</taxon>
        <taxon>Clostridia</taxon>
        <taxon>Eubacteriales</taxon>
        <taxon>Clostridiaceae</taxon>
        <taxon>Youngiibacter</taxon>
    </lineage>
</organism>
<accession>A0ABS4G007</accession>
<proteinExistence type="predicted"/>
<dbReference type="EMBL" id="JAGGKC010000002">
    <property type="protein sequence ID" value="MBP1917878.1"/>
    <property type="molecule type" value="Genomic_DNA"/>
</dbReference>
<reference evidence="1 2" key="1">
    <citation type="submission" date="2021-03" db="EMBL/GenBank/DDBJ databases">
        <title>Genomic Encyclopedia of Type Strains, Phase IV (KMG-IV): sequencing the most valuable type-strain genomes for metagenomic binning, comparative biology and taxonomic classification.</title>
        <authorList>
            <person name="Goeker M."/>
        </authorList>
    </citation>
    <scope>NUCLEOTIDE SEQUENCE [LARGE SCALE GENOMIC DNA]</scope>
    <source>
        <strain evidence="1 2">DSM 6139</strain>
    </source>
</reference>
<name>A0ABS4G007_9CLOT</name>
<keyword evidence="2" id="KW-1185">Reference proteome</keyword>